<name>A0A1C7LYR6_GRIFR</name>
<accession>A0A1C7LYR6</accession>
<dbReference type="Pfam" id="PF02847">
    <property type="entry name" value="MA3"/>
    <property type="match status" value="1"/>
</dbReference>
<gene>
    <name evidence="2" type="ORF">A0H81_10305</name>
</gene>
<sequence length="105" mass="11711">MFHHCCLVDKLVSMAIENKSDAQLVARLFNRVVSRRLCSPASFGEGFVSVAQALDYIAIYAPQAFERIVIMLKGAHLYEDDECCKRLSSKSRNSGMLLLLLVPSC</sequence>
<feature type="domain" description="MI" evidence="1">
    <location>
        <begin position="4"/>
        <end position="66"/>
    </location>
</feature>
<dbReference type="AlphaFoldDB" id="A0A1C7LYR6"/>
<reference evidence="2 3" key="1">
    <citation type="submission" date="2016-03" db="EMBL/GenBank/DDBJ databases">
        <title>Whole genome sequencing of Grifola frondosa 9006-11.</title>
        <authorList>
            <person name="Min B."/>
            <person name="Park H."/>
            <person name="Kim J.-G."/>
            <person name="Cho H."/>
            <person name="Oh Y.-L."/>
            <person name="Kong W.-S."/>
            <person name="Choi I.-G."/>
        </authorList>
    </citation>
    <scope>NUCLEOTIDE SEQUENCE [LARGE SCALE GENOMIC DNA]</scope>
    <source>
        <strain evidence="2 3">9006-11</strain>
    </source>
</reference>
<dbReference type="OrthoDB" id="3233534at2759"/>
<protein>
    <recommendedName>
        <fullName evidence="1">MI domain-containing protein</fullName>
    </recommendedName>
</protein>
<keyword evidence="3" id="KW-1185">Reference proteome</keyword>
<evidence type="ECO:0000313" key="2">
    <source>
        <dbReference type="EMBL" id="OBZ69588.1"/>
    </source>
</evidence>
<organism evidence="2 3">
    <name type="scientific">Grifola frondosa</name>
    <name type="common">Maitake</name>
    <name type="synonym">Polyporus frondosus</name>
    <dbReference type="NCBI Taxonomy" id="5627"/>
    <lineage>
        <taxon>Eukaryota</taxon>
        <taxon>Fungi</taxon>
        <taxon>Dikarya</taxon>
        <taxon>Basidiomycota</taxon>
        <taxon>Agaricomycotina</taxon>
        <taxon>Agaricomycetes</taxon>
        <taxon>Polyporales</taxon>
        <taxon>Grifolaceae</taxon>
        <taxon>Grifola</taxon>
    </lineage>
</organism>
<comment type="caution">
    <text evidence="2">The sequence shown here is derived from an EMBL/GenBank/DDBJ whole genome shotgun (WGS) entry which is preliminary data.</text>
</comment>
<dbReference type="Gene3D" id="1.25.40.180">
    <property type="match status" value="1"/>
</dbReference>
<dbReference type="InterPro" id="IPR003891">
    <property type="entry name" value="Initiation_fac_eIF4g_MI"/>
</dbReference>
<proteinExistence type="predicted"/>
<dbReference type="EMBL" id="LUGG01000015">
    <property type="protein sequence ID" value="OBZ69588.1"/>
    <property type="molecule type" value="Genomic_DNA"/>
</dbReference>
<dbReference type="Proteomes" id="UP000092993">
    <property type="component" value="Unassembled WGS sequence"/>
</dbReference>
<evidence type="ECO:0000259" key="1">
    <source>
        <dbReference type="Pfam" id="PF02847"/>
    </source>
</evidence>
<dbReference type="STRING" id="5627.A0A1C7LYR6"/>
<dbReference type="InterPro" id="IPR016024">
    <property type="entry name" value="ARM-type_fold"/>
</dbReference>
<evidence type="ECO:0000313" key="3">
    <source>
        <dbReference type="Proteomes" id="UP000092993"/>
    </source>
</evidence>
<dbReference type="SUPFAM" id="SSF48371">
    <property type="entry name" value="ARM repeat"/>
    <property type="match status" value="1"/>
</dbReference>